<accession>K3YKI8</accession>
<evidence type="ECO:0000313" key="1">
    <source>
        <dbReference type="EnsemblPlants" id="KQL01118"/>
    </source>
</evidence>
<dbReference type="EMBL" id="AGNK02003620">
    <property type="status" value="NOT_ANNOTATED_CDS"/>
    <property type="molecule type" value="Genomic_DNA"/>
</dbReference>
<dbReference type="HOGENOM" id="CLU_2502207_0_0_1"/>
<dbReference type="AlphaFoldDB" id="K3YKI8"/>
<dbReference type="Proteomes" id="UP000004995">
    <property type="component" value="Unassembled WGS sequence"/>
</dbReference>
<proteinExistence type="predicted"/>
<dbReference type="Gramene" id="KQL01118">
    <property type="protein sequence ID" value="KQL01118"/>
    <property type="gene ID" value="SETIT_014757mg"/>
</dbReference>
<sequence>MEQKEMKEQIVVSRQLYISLGCRLKGRSCGARSSPRFAIAQINRESLRNKSKLQYRWEKKTHLFLLYEWKAPGNNLQLNLVFLWLD</sequence>
<dbReference type="InParanoid" id="K3YKI8"/>
<dbReference type="EnsemblPlants" id="KQL01118">
    <property type="protein sequence ID" value="KQL01118"/>
    <property type="gene ID" value="SETIT_014757mg"/>
</dbReference>
<evidence type="ECO:0000313" key="2">
    <source>
        <dbReference type="Proteomes" id="UP000004995"/>
    </source>
</evidence>
<reference evidence="1" key="2">
    <citation type="submission" date="2018-08" db="UniProtKB">
        <authorList>
            <consortium name="EnsemblPlants"/>
        </authorList>
    </citation>
    <scope>IDENTIFICATION</scope>
    <source>
        <strain evidence="1">Yugu1</strain>
    </source>
</reference>
<keyword evidence="2" id="KW-1185">Reference proteome</keyword>
<organism evidence="1 2">
    <name type="scientific">Setaria italica</name>
    <name type="common">Foxtail millet</name>
    <name type="synonym">Panicum italicum</name>
    <dbReference type="NCBI Taxonomy" id="4555"/>
    <lineage>
        <taxon>Eukaryota</taxon>
        <taxon>Viridiplantae</taxon>
        <taxon>Streptophyta</taxon>
        <taxon>Embryophyta</taxon>
        <taxon>Tracheophyta</taxon>
        <taxon>Spermatophyta</taxon>
        <taxon>Magnoliopsida</taxon>
        <taxon>Liliopsida</taxon>
        <taxon>Poales</taxon>
        <taxon>Poaceae</taxon>
        <taxon>PACMAD clade</taxon>
        <taxon>Panicoideae</taxon>
        <taxon>Panicodae</taxon>
        <taxon>Paniceae</taxon>
        <taxon>Cenchrinae</taxon>
        <taxon>Setaria</taxon>
    </lineage>
</organism>
<reference evidence="2" key="1">
    <citation type="journal article" date="2012" name="Nat. Biotechnol.">
        <title>Reference genome sequence of the model plant Setaria.</title>
        <authorList>
            <person name="Bennetzen J.L."/>
            <person name="Schmutz J."/>
            <person name="Wang H."/>
            <person name="Percifield R."/>
            <person name="Hawkins J."/>
            <person name="Pontaroli A.C."/>
            <person name="Estep M."/>
            <person name="Feng L."/>
            <person name="Vaughn J.N."/>
            <person name="Grimwood J."/>
            <person name="Jenkins J."/>
            <person name="Barry K."/>
            <person name="Lindquist E."/>
            <person name="Hellsten U."/>
            <person name="Deshpande S."/>
            <person name="Wang X."/>
            <person name="Wu X."/>
            <person name="Mitros T."/>
            <person name="Triplett J."/>
            <person name="Yang X."/>
            <person name="Ye C.Y."/>
            <person name="Mauro-Herrera M."/>
            <person name="Wang L."/>
            <person name="Li P."/>
            <person name="Sharma M."/>
            <person name="Sharma R."/>
            <person name="Ronald P.C."/>
            <person name="Panaud O."/>
            <person name="Kellogg E.A."/>
            <person name="Brutnell T.P."/>
            <person name="Doust A.N."/>
            <person name="Tuskan G.A."/>
            <person name="Rokhsar D."/>
            <person name="Devos K.M."/>
        </authorList>
    </citation>
    <scope>NUCLEOTIDE SEQUENCE [LARGE SCALE GENOMIC DNA]</scope>
    <source>
        <strain evidence="2">cv. Yugu1</strain>
    </source>
</reference>
<name>K3YKI8_SETIT</name>
<protein>
    <submittedName>
        <fullName evidence="1">Uncharacterized protein</fullName>
    </submittedName>
</protein>